<keyword evidence="5" id="KW-0240">DNA-directed RNA polymerase</keyword>
<evidence type="ECO:0000256" key="1">
    <source>
        <dbReference type="ARBA" id="ARBA00004123"/>
    </source>
</evidence>
<dbReference type="InterPro" id="IPR024661">
    <property type="entry name" value="RNA_pol_III_Rpc31"/>
</dbReference>
<comment type="subcellular location">
    <subcellularLocation>
        <location evidence="1">Nucleus</location>
    </subcellularLocation>
</comment>
<dbReference type="Pfam" id="PF11705">
    <property type="entry name" value="RNA_pol_3_Rpc31"/>
    <property type="match status" value="1"/>
</dbReference>
<dbReference type="AlphaFoldDB" id="A0A0F0IAZ8"/>
<evidence type="ECO:0000256" key="3">
    <source>
        <dbReference type="ARBA" id="ARBA00023242"/>
    </source>
</evidence>
<evidence type="ECO:0000256" key="4">
    <source>
        <dbReference type="SAM" id="MobiDB-lite"/>
    </source>
</evidence>
<accession>A0A0F0IAZ8</accession>
<protein>
    <submittedName>
        <fullName evidence="5">DNA-directed RNA polymerase III subunit Rpc31</fullName>
    </submittedName>
</protein>
<evidence type="ECO:0000256" key="2">
    <source>
        <dbReference type="ARBA" id="ARBA00008352"/>
    </source>
</evidence>
<dbReference type="Proteomes" id="UP000033540">
    <property type="component" value="Unassembled WGS sequence"/>
</dbReference>
<dbReference type="GO" id="GO:0006383">
    <property type="term" value="P:transcription by RNA polymerase III"/>
    <property type="evidence" value="ECO:0007669"/>
    <property type="project" value="InterPro"/>
</dbReference>
<name>A0A0F0IAZ8_ASPPU</name>
<keyword evidence="5" id="KW-0804">Transcription</keyword>
<dbReference type="OrthoDB" id="4538483at2759"/>
<feature type="region of interest" description="Disordered" evidence="4">
    <location>
        <begin position="687"/>
        <end position="706"/>
    </location>
</feature>
<organism evidence="5 6">
    <name type="scientific">Aspergillus parasiticus (strain ATCC 56775 / NRRL 5862 / SRRC 143 / SU-1)</name>
    <dbReference type="NCBI Taxonomy" id="1403190"/>
    <lineage>
        <taxon>Eukaryota</taxon>
        <taxon>Fungi</taxon>
        <taxon>Dikarya</taxon>
        <taxon>Ascomycota</taxon>
        <taxon>Pezizomycotina</taxon>
        <taxon>Eurotiomycetes</taxon>
        <taxon>Eurotiomycetidae</taxon>
        <taxon>Eurotiales</taxon>
        <taxon>Aspergillaceae</taxon>
        <taxon>Aspergillus</taxon>
        <taxon>Aspergillus subgen. Circumdati</taxon>
    </lineage>
</organism>
<reference evidence="5 6" key="1">
    <citation type="submission" date="2015-02" db="EMBL/GenBank/DDBJ databases">
        <title>Draft genome sequence of Aspergillus parasiticus SU-1.</title>
        <authorList>
            <person name="Yu J."/>
            <person name="Fedorova N."/>
            <person name="Yin Y."/>
            <person name="Losada L."/>
            <person name="Zafar N."/>
            <person name="Taujale R."/>
            <person name="Ehrlich K.C."/>
            <person name="Bhatnagar D."/>
            <person name="Cleveland T.E."/>
            <person name="Bennett J.W."/>
            <person name="Nierman W.C."/>
        </authorList>
    </citation>
    <scope>NUCLEOTIDE SEQUENCE [LARGE SCALE GENOMIC DNA]</scope>
    <source>
        <strain evidence="6">ATCC 56775 / NRRL 5862 / SRRC 143 / SU-1</strain>
    </source>
</reference>
<keyword evidence="3" id="KW-0539">Nucleus</keyword>
<feature type="region of interest" description="Disordered" evidence="4">
    <location>
        <begin position="826"/>
        <end position="916"/>
    </location>
</feature>
<comment type="caution">
    <text evidence="5">The sequence shown here is derived from an EMBL/GenBank/DDBJ whole genome shotgun (WGS) entry which is preliminary data.</text>
</comment>
<evidence type="ECO:0000313" key="6">
    <source>
        <dbReference type="Proteomes" id="UP000033540"/>
    </source>
</evidence>
<dbReference type="PANTHER" id="PTHR15367">
    <property type="entry name" value="DNA-DIRECTED RNA POLYMERASE III"/>
    <property type="match status" value="1"/>
</dbReference>
<dbReference type="EMBL" id="JZEE01000517">
    <property type="protein sequence ID" value="KJK64316.1"/>
    <property type="molecule type" value="Genomic_DNA"/>
</dbReference>
<dbReference type="STRING" id="1403190.A0A0F0IAZ8"/>
<dbReference type="PANTHER" id="PTHR15367:SF2">
    <property type="entry name" value="DNA-DIRECTED RNA POLYMERASE III SUBUNIT"/>
    <property type="match status" value="1"/>
</dbReference>
<feature type="compositionally biased region" description="Acidic residues" evidence="4">
    <location>
        <begin position="894"/>
        <end position="904"/>
    </location>
</feature>
<proteinExistence type="inferred from homology"/>
<sequence length="916" mass="100333">MAVPSAYNEVKLHLQQVQRDPSVRLDIPIIDKLKLQLTENTDSSVPATLLPLVSQLLPVLQEDPTPITTLAIKATAYTSFANLRSVDPPIDFIAGFKAPSPPINSLALALLSKAGQTPSDAAIVAGDSELVASLVELWLSTSSTAVAQAAFDAIWALLEVDLTSPLENGEGSNEGQEATGGQGLVWRRFFTDRDVYGRLFSLCSLTENGPGSLSKRDKTVAQGRLMGFLAKAGNLRWDIISSSQIPDIETRYNSSSLLHFAACEMVDNTDVLMHMTLLNFFHDLLEIQAPGLIARSFVQAASTFSSPALDFLISHNIHSSLLSYYLDESKLDPVDLNYLCGPIMAYVAQYAELYPNHFLQNPKHLLDRILSRISASVTISSAQWAHGPVPSGQLNVLSCIPRVLLVEATKQGLNPILALPTSPPNKEALDVLSRILHGPSKLYLPDTMELNTSGQTATDWHKEAAAARILYFMYLNQHSTFWTDVVAAADILAMKDVSLAAISFMRSIITANWEKLSAEVTSSVPGTSRYQLPSEQGLGSLSPASQGVLPSSGAWAALTPPALTVLLPYLFKAPRSYAEFVAGGAGDSQNAVWKVATAKYEVLVALHKHLKETGGDMAGFEDIMRTLQQRVNEGPWGPVTHGGSQVETIITLKTQDNPSTSITKVHPQTIPMSRFGAKKGRKLPGAEFTWDNDPNGEPDTAPTPLYPKYTIPQARPLSEREQKQVDLYRALREQFHDGPYYSVLDPGLSGRKSKEARQHFDPFHGMPSYSGKYQKKKRAIPKLSGRPYIMKFFPRDDLWGVIQPNFKAGAAVDGFVARMVRPPLKRGFEDDDEEEDEDIGKRRKTGDEDDEGGENDDLLEPDDEQAEEEIMDDDFEDDDDEMGGDYNAEQYFDGGDDEYGDDGFGDGGGGGDEDTY</sequence>
<comment type="similarity">
    <text evidence="2">Belongs to the eukaryotic RPC7 RNA polymerase subunit family.</text>
</comment>
<evidence type="ECO:0000313" key="5">
    <source>
        <dbReference type="EMBL" id="KJK64316.1"/>
    </source>
</evidence>
<dbReference type="GO" id="GO:0005666">
    <property type="term" value="C:RNA polymerase III complex"/>
    <property type="evidence" value="ECO:0007669"/>
    <property type="project" value="TreeGrafter"/>
</dbReference>
<feature type="compositionally biased region" description="Acidic residues" evidence="4">
    <location>
        <begin position="829"/>
        <end position="838"/>
    </location>
</feature>
<feature type="compositionally biased region" description="Acidic residues" evidence="4">
    <location>
        <begin position="847"/>
        <end position="883"/>
    </location>
</feature>
<gene>
    <name evidence="5" type="ORF">P875_00138303</name>
</gene>